<evidence type="ECO:0000313" key="3">
    <source>
        <dbReference type="Proteomes" id="UP001189619"/>
    </source>
</evidence>
<accession>A0AA48MAS5</accession>
<dbReference type="Pfam" id="PF00144">
    <property type="entry name" value="Beta-lactamase"/>
    <property type="match status" value="1"/>
</dbReference>
<gene>
    <name evidence="2" type="ORF">BSPP4475_19160</name>
</gene>
<keyword evidence="3" id="KW-1185">Reference proteome</keyword>
<name>A0AA48MAS5_9BACL</name>
<sequence length="345" mass="37508">MLPCKPTAAFDSLFEYAERINRLNGGTACAIYVIQRGRIVAEHYSGRHSHAADARPAAADSQFHVASVRKSYIGFAVAWAVHSGGIASLDEPVSRYLSTDEDSRRLLDGVAVRHLLTHTHGLDRDGDGRLVSRFAPGTGWAYNNTGIQLLTELVPRVTGLTVAELLEEKIFAPLGWRETGWRTAPAETLVPVIMDQKGTAKLLIHPDPSGAEPNLHVSARELAWWGYLHLKAGQLNGKQIAPEAVFRLSVSCQSPSSLPPGLPQNGCLWFVNSGPSPQYIIGDSVPRGSYKIVGHSGPLLLVVPELDLVLVRMANKNGNYEDEQGTYLDYLKAFSDRAVAAAKRA</sequence>
<dbReference type="InterPro" id="IPR050789">
    <property type="entry name" value="Diverse_Enzym_Activities"/>
</dbReference>
<dbReference type="KEGG" id="bayd:BSPP4475_19160"/>
<dbReference type="InterPro" id="IPR012338">
    <property type="entry name" value="Beta-lactam/transpept-like"/>
</dbReference>
<feature type="domain" description="Beta-lactamase-related" evidence="1">
    <location>
        <begin position="30"/>
        <end position="325"/>
    </location>
</feature>
<proteinExistence type="predicted"/>
<dbReference type="AlphaFoldDB" id="A0AA48MAS5"/>
<dbReference type="Proteomes" id="UP001189619">
    <property type="component" value="Chromosome"/>
</dbReference>
<dbReference type="PANTHER" id="PTHR43283">
    <property type="entry name" value="BETA-LACTAMASE-RELATED"/>
    <property type="match status" value="1"/>
</dbReference>
<protein>
    <submittedName>
        <fullName evidence="2">Penicillin-binding protein</fullName>
    </submittedName>
</protein>
<dbReference type="Gene3D" id="3.40.710.10">
    <property type="entry name" value="DD-peptidase/beta-lactamase superfamily"/>
    <property type="match status" value="1"/>
</dbReference>
<dbReference type="SUPFAM" id="SSF56601">
    <property type="entry name" value="beta-lactamase/transpeptidase-like"/>
    <property type="match status" value="1"/>
</dbReference>
<dbReference type="PANTHER" id="PTHR43283:SF7">
    <property type="entry name" value="BETA-LACTAMASE-RELATED DOMAIN-CONTAINING PROTEIN"/>
    <property type="match status" value="1"/>
</dbReference>
<reference evidence="2" key="1">
    <citation type="submission" date="2023-07" db="EMBL/GenBank/DDBJ databases">
        <authorList>
            <person name="Ivanov I."/>
            <person name="Teneva D."/>
            <person name="Stoikov I."/>
        </authorList>
    </citation>
    <scope>NUCLEOTIDE SEQUENCE</scope>
    <source>
        <strain evidence="2">4475</strain>
    </source>
</reference>
<dbReference type="EMBL" id="OY569118">
    <property type="protein sequence ID" value="CAJ1004416.1"/>
    <property type="molecule type" value="Genomic_DNA"/>
</dbReference>
<organism evidence="2 3">
    <name type="scientific">Brevibacillus aydinogluensis</name>
    <dbReference type="NCBI Taxonomy" id="927786"/>
    <lineage>
        <taxon>Bacteria</taxon>
        <taxon>Bacillati</taxon>
        <taxon>Bacillota</taxon>
        <taxon>Bacilli</taxon>
        <taxon>Bacillales</taxon>
        <taxon>Paenibacillaceae</taxon>
        <taxon>Brevibacillus</taxon>
    </lineage>
</organism>
<dbReference type="InterPro" id="IPR001466">
    <property type="entry name" value="Beta-lactam-related"/>
</dbReference>
<evidence type="ECO:0000259" key="1">
    <source>
        <dbReference type="Pfam" id="PF00144"/>
    </source>
</evidence>
<evidence type="ECO:0000313" key="2">
    <source>
        <dbReference type="EMBL" id="CAJ1004416.1"/>
    </source>
</evidence>
<dbReference type="RefSeq" id="WP_304414804.1">
    <property type="nucleotide sequence ID" value="NZ_OY569118.1"/>
</dbReference>